<evidence type="ECO:0000313" key="2">
    <source>
        <dbReference type="EMBL" id="MBP2326094.1"/>
    </source>
</evidence>
<gene>
    <name evidence="2" type="ORF">JOF56_006479</name>
</gene>
<keyword evidence="3" id="KW-1185">Reference proteome</keyword>
<protein>
    <submittedName>
        <fullName evidence="2">Regulator of Ras-like GTPase activity (Roadblock/LC7/MglB family)</fullName>
    </submittedName>
</protein>
<name>A0ABS4TQ55_9PSEU</name>
<accession>A0ABS4TQ55</accession>
<dbReference type="Proteomes" id="UP001519332">
    <property type="component" value="Unassembled WGS sequence"/>
</dbReference>
<dbReference type="SUPFAM" id="SSF103196">
    <property type="entry name" value="Roadblock/LC7 domain"/>
    <property type="match status" value="1"/>
</dbReference>
<dbReference type="SMART" id="SM00960">
    <property type="entry name" value="Robl_LC7"/>
    <property type="match status" value="1"/>
</dbReference>
<sequence length="130" mass="13816">MTPKPITGVTVTREKLQYIHGRVNHVNGLLVATRDGLLLSSYTRDLDAESVSAMASAAMGLAIQFTGQAKVGHPRATMFEGADGHVCVFPIDATTLLVVLGARDTTMGLFNVAAKQALSLLKQSDFDGEQ</sequence>
<proteinExistence type="predicted"/>
<dbReference type="InterPro" id="IPR004942">
    <property type="entry name" value="Roadblock/LAMTOR2_dom"/>
</dbReference>
<reference evidence="2 3" key="1">
    <citation type="submission" date="2021-03" db="EMBL/GenBank/DDBJ databases">
        <title>Sequencing the genomes of 1000 actinobacteria strains.</title>
        <authorList>
            <person name="Klenk H.-P."/>
        </authorList>
    </citation>
    <scope>NUCLEOTIDE SEQUENCE [LARGE SCALE GENOMIC DNA]</scope>
    <source>
        <strain evidence="2 3">DSM 46670</strain>
    </source>
</reference>
<dbReference type="RefSeq" id="WP_209643202.1">
    <property type="nucleotide sequence ID" value="NZ_JAGINW010000001.1"/>
</dbReference>
<organism evidence="2 3">
    <name type="scientific">Kibdelosporangium banguiense</name>
    <dbReference type="NCBI Taxonomy" id="1365924"/>
    <lineage>
        <taxon>Bacteria</taxon>
        <taxon>Bacillati</taxon>
        <taxon>Actinomycetota</taxon>
        <taxon>Actinomycetes</taxon>
        <taxon>Pseudonocardiales</taxon>
        <taxon>Pseudonocardiaceae</taxon>
        <taxon>Kibdelosporangium</taxon>
    </lineage>
</organism>
<dbReference type="Gene3D" id="3.30.450.30">
    <property type="entry name" value="Dynein light chain 2a, cytoplasmic"/>
    <property type="match status" value="1"/>
</dbReference>
<comment type="caution">
    <text evidence="2">The sequence shown here is derived from an EMBL/GenBank/DDBJ whole genome shotgun (WGS) entry which is preliminary data.</text>
</comment>
<evidence type="ECO:0000313" key="3">
    <source>
        <dbReference type="Proteomes" id="UP001519332"/>
    </source>
</evidence>
<dbReference type="EMBL" id="JAGINW010000001">
    <property type="protein sequence ID" value="MBP2326094.1"/>
    <property type="molecule type" value="Genomic_DNA"/>
</dbReference>
<feature type="domain" description="Roadblock/LAMTOR2" evidence="1">
    <location>
        <begin position="12"/>
        <end position="101"/>
    </location>
</feature>
<evidence type="ECO:0000259" key="1">
    <source>
        <dbReference type="SMART" id="SM00960"/>
    </source>
</evidence>
<dbReference type="Pfam" id="PF03259">
    <property type="entry name" value="Robl_LC7"/>
    <property type="match status" value="1"/>
</dbReference>